<dbReference type="EC" id="3.4.11.5" evidence="4"/>
<evidence type="ECO:0000313" key="13">
    <source>
        <dbReference type="EMBL" id="MBK9983709.1"/>
    </source>
</evidence>
<keyword evidence="11" id="KW-0732">Signal</keyword>
<dbReference type="PANTHER" id="PTHR43722:SF1">
    <property type="entry name" value="PROLINE IMINOPEPTIDASE"/>
    <property type="match status" value="1"/>
</dbReference>
<accession>A0A9D7XNS8</accession>
<keyword evidence="7" id="KW-0963">Cytoplasm</keyword>
<dbReference type="InterPro" id="IPR000073">
    <property type="entry name" value="AB_hydrolase_1"/>
</dbReference>
<reference evidence="13 14" key="1">
    <citation type="submission" date="2020-10" db="EMBL/GenBank/DDBJ databases">
        <title>Connecting structure to function with the recovery of over 1000 high-quality activated sludge metagenome-assembled genomes encoding full-length rRNA genes using long-read sequencing.</title>
        <authorList>
            <person name="Singleton C.M."/>
            <person name="Petriglieri F."/>
            <person name="Kristensen J.M."/>
            <person name="Kirkegaard R.H."/>
            <person name="Michaelsen T.Y."/>
            <person name="Andersen M.H."/>
            <person name="Karst S.M."/>
            <person name="Dueholm M.S."/>
            <person name="Nielsen P.H."/>
            <person name="Albertsen M."/>
        </authorList>
    </citation>
    <scope>NUCLEOTIDE SEQUENCE [LARGE SCALE GENOMIC DNA]</scope>
    <source>
        <strain evidence="13">Ribe_18-Q3-R11-54_MAXAC.273</strain>
    </source>
</reference>
<evidence type="ECO:0000256" key="6">
    <source>
        <dbReference type="ARBA" id="ARBA00022438"/>
    </source>
</evidence>
<sequence>MKIFTFIICLFVVSVCTAQTEGIIKSVDAAPIYYRTFGSGQPLLIINGGPGMNSNGFENLARKLSEHYKTIIYDQRGTGKSILPILDSTTITMDLMIEDVESLRKFFKLDSWSILGHSFGGMLASYYATKYPEHIDKMILSSSGGIDLGLLSYVNDAISSKLSSEEKKIR</sequence>
<evidence type="ECO:0000256" key="7">
    <source>
        <dbReference type="ARBA" id="ARBA00022490"/>
    </source>
</evidence>
<dbReference type="InterPro" id="IPR002410">
    <property type="entry name" value="Peptidase_S33"/>
</dbReference>
<comment type="caution">
    <text evidence="13">The sequence shown here is derived from an EMBL/GenBank/DDBJ whole genome shotgun (WGS) entry which is preliminary data.</text>
</comment>
<dbReference type="Pfam" id="PF00561">
    <property type="entry name" value="Abhydrolase_1"/>
    <property type="match status" value="1"/>
</dbReference>
<dbReference type="Proteomes" id="UP000808337">
    <property type="component" value="Unassembled WGS sequence"/>
</dbReference>
<keyword evidence="8" id="KW-0645">Protease</keyword>
<dbReference type="PANTHER" id="PTHR43722">
    <property type="entry name" value="PROLINE IMINOPEPTIDASE"/>
    <property type="match status" value="1"/>
</dbReference>
<evidence type="ECO:0000256" key="5">
    <source>
        <dbReference type="ARBA" id="ARBA00021843"/>
    </source>
</evidence>
<evidence type="ECO:0000256" key="1">
    <source>
        <dbReference type="ARBA" id="ARBA00001585"/>
    </source>
</evidence>
<dbReference type="AlphaFoldDB" id="A0A9D7XNS8"/>
<evidence type="ECO:0000256" key="11">
    <source>
        <dbReference type="SAM" id="SignalP"/>
    </source>
</evidence>
<evidence type="ECO:0000256" key="9">
    <source>
        <dbReference type="ARBA" id="ARBA00022801"/>
    </source>
</evidence>
<evidence type="ECO:0000256" key="8">
    <source>
        <dbReference type="ARBA" id="ARBA00022670"/>
    </source>
</evidence>
<protein>
    <recommendedName>
        <fullName evidence="5">Proline iminopeptidase</fullName>
        <ecNumber evidence="4">3.4.11.5</ecNumber>
    </recommendedName>
    <alternativeName>
        <fullName evidence="10">Prolyl aminopeptidase</fullName>
    </alternativeName>
</protein>
<keyword evidence="6" id="KW-0031">Aminopeptidase</keyword>
<evidence type="ECO:0000256" key="4">
    <source>
        <dbReference type="ARBA" id="ARBA00012568"/>
    </source>
</evidence>
<dbReference type="GO" id="GO:0006508">
    <property type="term" value="P:proteolysis"/>
    <property type="evidence" value="ECO:0007669"/>
    <property type="project" value="UniProtKB-KW"/>
</dbReference>
<name>A0A9D7XNS8_9BACT</name>
<dbReference type="PRINTS" id="PR00793">
    <property type="entry name" value="PROAMNOPTASE"/>
</dbReference>
<dbReference type="SUPFAM" id="SSF53474">
    <property type="entry name" value="alpha/beta-Hydrolases"/>
    <property type="match status" value="1"/>
</dbReference>
<comment type="subcellular location">
    <subcellularLocation>
        <location evidence="2">Cytoplasm</location>
    </subcellularLocation>
</comment>
<dbReference type="EMBL" id="JADKGY010000024">
    <property type="protein sequence ID" value="MBK9983709.1"/>
    <property type="molecule type" value="Genomic_DNA"/>
</dbReference>
<proteinExistence type="inferred from homology"/>
<evidence type="ECO:0000256" key="10">
    <source>
        <dbReference type="ARBA" id="ARBA00029605"/>
    </source>
</evidence>
<organism evidence="13 14">
    <name type="scientific">Candidatus Opimibacter skivensis</name>
    <dbReference type="NCBI Taxonomy" id="2982028"/>
    <lineage>
        <taxon>Bacteria</taxon>
        <taxon>Pseudomonadati</taxon>
        <taxon>Bacteroidota</taxon>
        <taxon>Saprospiria</taxon>
        <taxon>Saprospirales</taxon>
        <taxon>Saprospiraceae</taxon>
        <taxon>Candidatus Opimibacter</taxon>
    </lineage>
</organism>
<evidence type="ECO:0000259" key="12">
    <source>
        <dbReference type="Pfam" id="PF00561"/>
    </source>
</evidence>
<dbReference type="GO" id="GO:0004177">
    <property type="term" value="F:aminopeptidase activity"/>
    <property type="evidence" value="ECO:0007669"/>
    <property type="project" value="UniProtKB-KW"/>
</dbReference>
<evidence type="ECO:0000256" key="2">
    <source>
        <dbReference type="ARBA" id="ARBA00004496"/>
    </source>
</evidence>
<dbReference type="GO" id="GO:0005737">
    <property type="term" value="C:cytoplasm"/>
    <property type="evidence" value="ECO:0007669"/>
    <property type="project" value="UniProtKB-SubCell"/>
</dbReference>
<keyword evidence="9 13" id="KW-0378">Hydrolase</keyword>
<evidence type="ECO:0000256" key="3">
    <source>
        <dbReference type="ARBA" id="ARBA00010088"/>
    </source>
</evidence>
<comment type="similarity">
    <text evidence="3">Belongs to the peptidase S33 family.</text>
</comment>
<dbReference type="Gene3D" id="3.40.50.1820">
    <property type="entry name" value="alpha/beta hydrolase"/>
    <property type="match status" value="1"/>
</dbReference>
<feature type="signal peptide" evidence="11">
    <location>
        <begin position="1"/>
        <end position="18"/>
    </location>
</feature>
<dbReference type="InterPro" id="IPR005944">
    <property type="entry name" value="Pro_iminopeptidase"/>
</dbReference>
<feature type="domain" description="AB hydrolase-1" evidence="12">
    <location>
        <begin position="42"/>
        <end position="143"/>
    </location>
</feature>
<evidence type="ECO:0000313" key="14">
    <source>
        <dbReference type="Proteomes" id="UP000808337"/>
    </source>
</evidence>
<comment type="catalytic activity">
    <reaction evidence="1">
        <text>Release of N-terminal proline from a peptide.</text>
        <dbReference type="EC" id="3.4.11.5"/>
    </reaction>
</comment>
<dbReference type="InterPro" id="IPR029058">
    <property type="entry name" value="AB_hydrolase_fold"/>
</dbReference>
<feature type="chain" id="PRO_5038976106" description="Proline iminopeptidase" evidence="11">
    <location>
        <begin position="19"/>
        <end position="170"/>
    </location>
</feature>
<gene>
    <name evidence="13" type="ORF">IPP15_15240</name>
</gene>
<dbReference type="PRINTS" id="PR00111">
    <property type="entry name" value="ABHYDROLASE"/>
</dbReference>